<evidence type="ECO:0000256" key="5">
    <source>
        <dbReference type="ARBA" id="ARBA00022801"/>
    </source>
</evidence>
<comment type="subunit">
    <text evidence="2 8">Homodimer.</text>
</comment>
<evidence type="ECO:0000256" key="3">
    <source>
        <dbReference type="ARBA" id="ARBA00022694"/>
    </source>
</evidence>
<dbReference type="EC" id="3.5.4.33" evidence="8"/>
<evidence type="ECO:0000256" key="6">
    <source>
        <dbReference type="ARBA" id="ARBA00022833"/>
    </source>
</evidence>
<keyword evidence="3 8" id="KW-0819">tRNA processing</keyword>
<dbReference type="InterPro" id="IPR028883">
    <property type="entry name" value="tRNA_aden_deaminase"/>
</dbReference>
<dbReference type="SUPFAM" id="SSF53927">
    <property type="entry name" value="Cytidine deaminase-like"/>
    <property type="match status" value="1"/>
</dbReference>
<gene>
    <name evidence="8 10" type="primary">tadA</name>
    <name evidence="10" type="ORF">Lery_1032</name>
</gene>
<comment type="function">
    <text evidence="8">Catalyzes the deamination of adenosine to inosine at the wobble position 34 of tRNA(Arg2).</text>
</comment>
<reference evidence="10 11" key="1">
    <citation type="submission" date="2015-11" db="EMBL/GenBank/DDBJ databases">
        <title>Genomic analysis of 38 Legionella species identifies large and diverse effector repertoires.</title>
        <authorList>
            <person name="Burstein D."/>
            <person name="Amaro F."/>
            <person name="Zusman T."/>
            <person name="Lifshitz Z."/>
            <person name="Cohen O."/>
            <person name="Gilbert J.A."/>
            <person name="Pupko T."/>
            <person name="Shuman H.A."/>
            <person name="Segal G."/>
        </authorList>
    </citation>
    <scope>NUCLEOTIDE SEQUENCE [LARGE SCALE GENOMIC DNA]</scope>
    <source>
        <strain evidence="10 11">SE-32A-C8</strain>
    </source>
</reference>
<dbReference type="STRING" id="448.Lery_1032"/>
<evidence type="ECO:0000256" key="7">
    <source>
        <dbReference type="ARBA" id="ARBA00048045"/>
    </source>
</evidence>
<evidence type="ECO:0000313" key="11">
    <source>
        <dbReference type="Proteomes" id="UP000054773"/>
    </source>
</evidence>
<dbReference type="InterPro" id="IPR002125">
    <property type="entry name" value="CMP_dCMP_dom"/>
</dbReference>
<feature type="binding site" evidence="8">
    <location>
        <position position="80"/>
    </location>
    <ligand>
        <name>Zn(2+)</name>
        <dbReference type="ChEBI" id="CHEBI:29105"/>
        <note>catalytic</note>
    </ligand>
</feature>
<dbReference type="PROSITE" id="PS51747">
    <property type="entry name" value="CYT_DCMP_DEAMINASES_2"/>
    <property type="match status" value="1"/>
</dbReference>
<keyword evidence="11" id="KW-1185">Reference proteome</keyword>
<evidence type="ECO:0000256" key="8">
    <source>
        <dbReference type="HAMAP-Rule" id="MF_00972"/>
    </source>
</evidence>
<dbReference type="GO" id="GO:0002100">
    <property type="term" value="P:tRNA wobble adenosine to inosine editing"/>
    <property type="evidence" value="ECO:0007669"/>
    <property type="project" value="UniProtKB-UniRule"/>
</dbReference>
<dbReference type="AlphaFoldDB" id="A0A0W0TR95"/>
<dbReference type="PANTHER" id="PTHR11079:SF202">
    <property type="entry name" value="TRNA-SPECIFIC ADENOSINE DEAMINASE"/>
    <property type="match status" value="1"/>
</dbReference>
<dbReference type="PANTHER" id="PTHR11079">
    <property type="entry name" value="CYTOSINE DEAMINASE FAMILY MEMBER"/>
    <property type="match status" value="1"/>
</dbReference>
<evidence type="ECO:0000256" key="2">
    <source>
        <dbReference type="ARBA" id="ARBA00011738"/>
    </source>
</evidence>
<feature type="domain" description="CMP/dCMP-type deaminase" evidence="9">
    <location>
        <begin position="1"/>
        <end position="108"/>
    </location>
</feature>
<accession>A0A0W0TR95</accession>
<comment type="catalytic activity">
    <reaction evidence="7 8">
        <text>adenosine(34) in tRNA + H2O + H(+) = inosine(34) in tRNA + NH4(+)</text>
        <dbReference type="Rhea" id="RHEA:43168"/>
        <dbReference type="Rhea" id="RHEA-COMP:10373"/>
        <dbReference type="Rhea" id="RHEA-COMP:10374"/>
        <dbReference type="ChEBI" id="CHEBI:15377"/>
        <dbReference type="ChEBI" id="CHEBI:15378"/>
        <dbReference type="ChEBI" id="CHEBI:28938"/>
        <dbReference type="ChEBI" id="CHEBI:74411"/>
        <dbReference type="ChEBI" id="CHEBI:82852"/>
        <dbReference type="EC" id="3.5.4.33"/>
    </reaction>
</comment>
<feature type="binding site" evidence="8">
    <location>
        <position position="47"/>
    </location>
    <ligand>
        <name>Zn(2+)</name>
        <dbReference type="ChEBI" id="CHEBI:29105"/>
        <note>catalytic</note>
    </ligand>
</feature>
<evidence type="ECO:0000259" key="9">
    <source>
        <dbReference type="PROSITE" id="PS51747"/>
    </source>
</evidence>
<dbReference type="HAMAP" id="MF_00972">
    <property type="entry name" value="tRNA_aden_deaminase"/>
    <property type="match status" value="1"/>
</dbReference>
<keyword evidence="4 8" id="KW-0479">Metal-binding</keyword>
<dbReference type="NCBIfam" id="NF008113">
    <property type="entry name" value="PRK10860.1"/>
    <property type="match status" value="1"/>
</dbReference>
<dbReference type="Gene3D" id="3.40.140.10">
    <property type="entry name" value="Cytidine Deaminase, domain 2"/>
    <property type="match status" value="1"/>
</dbReference>
<dbReference type="PROSITE" id="PS00903">
    <property type="entry name" value="CYT_DCMP_DEAMINASES_1"/>
    <property type="match status" value="1"/>
</dbReference>
<dbReference type="Pfam" id="PF14437">
    <property type="entry name" value="MafB19-deam"/>
    <property type="match status" value="1"/>
</dbReference>
<sequence length="144" mass="15692">MQRAYEQALAAQEAGEVPIGAVLVDSHNQLLSAAGNRVINQTDPCAHAEILAIRDAAQKQGNFRLLNTTLYVTLEPCVMCAGAIVQARIKRLVFAVRDLKAGAAGSVYNLLKGFPLNHAVQIDEGFLEMECSHLLKAFFTTRRL</sequence>
<evidence type="ECO:0000256" key="1">
    <source>
        <dbReference type="ARBA" id="ARBA00010669"/>
    </source>
</evidence>
<name>A0A0W0TR95_LEGER</name>
<comment type="similarity">
    <text evidence="1">Belongs to the cytidine and deoxycytidylate deaminase family. ADAT2 subfamily.</text>
</comment>
<dbReference type="EMBL" id="LNYA01000023">
    <property type="protein sequence ID" value="KTC97978.1"/>
    <property type="molecule type" value="Genomic_DNA"/>
</dbReference>
<dbReference type="Proteomes" id="UP000054773">
    <property type="component" value="Unassembled WGS sequence"/>
</dbReference>
<dbReference type="CDD" id="cd01285">
    <property type="entry name" value="nucleoside_deaminase"/>
    <property type="match status" value="1"/>
</dbReference>
<evidence type="ECO:0000256" key="4">
    <source>
        <dbReference type="ARBA" id="ARBA00022723"/>
    </source>
</evidence>
<proteinExistence type="inferred from homology"/>
<protein>
    <recommendedName>
        <fullName evidence="8">tRNA-specific adenosine deaminase</fullName>
        <ecNumber evidence="8">3.5.4.33</ecNumber>
    </recommendedName>
</protein>
<dbReference type="InterPro" id="IPR016193">
    <property type="entry name" value="Cytidine_deaminase-like"/>
</dbReference>
<keyword evidence="6 8" id="KW-0862">Zinc</keyword>
<evidence type="ECO:0000313" key="10">
    <source>
        <dbReference type="EMBL" id="KTC97978.1"/>
    </source>
</evidence>
<organism evidence="10 11">
    <name type="scientific">Legionella erythra</name>
    <dbReference type="NCBI Taxonomy" id="448"/>
    <lineage>
        <taxon>Bacteria</taxon>
        <taxon>Pseudomonadati</taxon>
        <taxon>Pseudomonadota</taxon>
        <taxon>Gammaproteobacteria</taxon>
        <taxon>Legionellales</taxon>
        <taxon>Legionellaceae</taxon>
        <taxon>Legionella</taxon>
    </lineage>
</organism>
<feature type="active site" description="Proton donor" evidence="8">
    <location>
        <position position="49"/>
    </location>
</feature>
<dbReference type="PATRIC" id="fig|448.7.peg.1085"/>
<dbReference type="GO" id="GO:0008270">
    <property type="term" value="F:zinc ion binding"/>
    <property type="evidence" value="ECO:0007669"/>
    <property type="project" value="UniProtKB-UniRule"/>
</dbReference>
<dbReference type="GO" id="GO:0052717">
    <property type="term" value="F:tRNA-specific adenosine-34 deaminase activity"/>
    <property type="evidence" value="ECO:0007669"/>
    <property type="project" value="UniProtKB-UniRule"/>
</dbReference>
<feature type="binding site" evidence="8">
    <location>
        <position position="77"/>
    </location>
    <ligand>
        <name>Zn(2+)</name>
        <dbReference type="ChEBI" id="CHEBI:29105"/>
        <note>catalytic</note>
    </ligand>
</feature>
<dbReference type="InterPro" id="IPR058535">
    <property type="entry name" value="MafB19-deam"/>
</dbReference>
<comment type="cofactor">
    <cofactor evidence="8">
        <name>Zn(2+)</name>
        <dbReference type="ChEBI" id="CHEBI:29105"/>
    </cofactor>
    <text evidence="8">Binds 1 zinc ion per subunit.</text>
</comment>
<dbReference type="InterPro" id="IPR016192">
    <property type="entry name" value="APOBEC/CMP_deaminase_Zn-bd"/>
</dbReference>
<keyword evidence="5 8" id="KW-0378">Hydrolase</keyword>
<comment type="caution">
    <text evidence="10">The sequence shown here is derived from an EMBL/GenBank/DDBJ whole genome shotgun (WGS) entry which is preliminary data.</text>
</comment>